<comment type="caution">
    <text evidence="1">The sequence shown here is derived from an EMBL/GenBank/DDBJ whole genome shotgun (WGS) entry which is preliminary data.</text>
</comment>
<accession>A0AAD8UHY4</accession>
<protein>
    <submittedName>
        <fullName evidence="1">Uncharacterized protein</fullName>
    </submittedName>
</protein>
<keyword evidence="2" id="KW-1185">Reference proteome</keyword>
<evidence type="ECO:0000313" key="2">
    <source>
        <dbReference type="Proteomes" id="UP001244207"/>
    </source>
</evidence>
<dbReference type="RefSeq" id="XP_060364662.1">
    <property type="nucleotide sequence ID" value="XM_060502503.1"/>
</dbReference>
<name>A0AAD8UHY4_GLOAC</name>
<organism evidence="1 2">
    <name type="scientific">Glomerella acutata</name>
    <name type="common">Colletotrichum acutatum</name>
    <dbReference type="NCBI Taxonomy" id="27357"/>
    <lineage>
        <taxon>Eukaryota</taxon>
        <taxon>Fungi</taxon>
        <taxon>Dikarya</taxon>
        <taxon>Ascomycota</taxon>
        <taxon>Pezizomycotina</taxon>
        <taxon>Sordariomycetes</taxon>
        <taxon>Hypocreomycetidae</taxon>
        <taxon>Glomerellales</taxon>
        <taxon>Glomerellaceae</taxon>
        <taxon>Colletotrichum</taxon>
        <taxon>Colletotrichum acutatum species complex</taxon>
    </lineage>
</organism>
<sequence>MATYCIQSANAMCVSFHCLGLLRLPFSSLAARYDLLPTKELLRETIGAIATPSQSLRTLLYGVRTYSIFSFPGPPPLHRLLSSTSFLRSHSNPTVRTGSIFYRSMSSRPFSSSSTPSSMSCALSRRYARAWVPNKSEGRWVKGR</sequence>
<dbReference type="Proteomes" id="UP001244207">
    <property type="component" value="Unassembled WGS sequence"/>
</dbReference>
<dbReference type="AlphaFoldDB" id="A0AAD8UHY4"/>
<dbReference type="EMBL" id="JAHMHS010000050">
    <property type="protein sequence ID" value="KAK1724607.1"/>
    <property type="molecule type" value="Genomic_DNA"/>
</dbReference>
<reference evidence="1" key="1">
    <citation type="submission" date="2021-12" db="EMBL/GenBank/DDBJ databases">
        <title>Comparative genomics, transcriptomics and evolutionary studies reveal genomic signatures of adaptation to plant cell wall in hemibiotrophic fungi.</title>
        <authorList>
            <consortium name="DOE Joint Genome Institute"/>
            <person name="Baroncelli R."/>
            <person name="Diaz J.F."/>
            <person name="Benocci T."/>
            <person name="Peng M."/>
            <person name="Battaglia E."/>
            <person name="Haridas S."/>
            <person name="Andreopoulos W."/>
            <person name="Labutti K."/>
            <person name="Pangilinan J."/>
            <person name="Floch G.L."/>
            <person name="Makela M.R."/>
            <person name="Henrissat B."/>
            <person name="Grigoriev I.V."/>
            <person name="Crouch J.A."/>
            <person name="De Vries R.P."/>
            <person name="Sukno S.A."/>
            <person name="Thon M.R."/>
        </authorList>
    </citation>
    <scope>NUCLEOTIDE SEQUENCE</scope>
    <source>
        <strain evidence="1">CBS 112980</strain>
    </source>
</reference>
<dbReference type="GeneID" id="85386402"/>
<evidence type="ECO:0000313" key="1">
    <source>
        <dbReference type="EMBL" id="KAK1724607.1"/>
    </source>
</evidence>
<gene>
    <name evidence="1" type="ORF">BDZ83DRAFT_348319</name>
</gene>
<proteinExistence type="predicted"/>